<dbReference type="RefSeq" id="XP_046071007.1">
    <property type="nucleotide sequence ID" value="XM_046220501.1"/>
</dbReference>
<name>A0AAD4KNP8_9EURO</name>
<dbReference type="Proteomes" id="UP001201262">
    <property type="component" value="Unassembled WGS sequence"/>
</dbReference>
<reference evidence="1" key="1">
    <citation type="submission" date="2021-12" db="EMBL/GenBank/DDBJ databases">
        <title>Convergent genome expansion in fungi linked to evolution of root-endophyte symbiosis.</title>
        <authorList>
            <consortium name="DOE Joint Genome Institute"/>
            <person name="Ke Y.-H."/>
            <person name="Bonito G."/>
            <person name="Liao H.-L."/>
            <person name="Looney B."/>
            <person name="Rojas-Flechas A."/>
            <person name="Nash J."/>
            <person name="Hameed K."/>
            <person name="Schadt C."/>
            <person name="Martin F."/>
            <person name="Crous P.W."/>
            <person name="Miettinen O."/>
            <person name="Magnuson J.K."/>
            <person name="Labbe J."/>
            <person name="Jacobson D."/>
            <person name="Doktycz M.J."/>
            <person name="Veneault-Fourrey C."/>
            <person name="Kuo A."/>
            <person name="Mondo S."/>
            <person name="Calhoun S."/>
            <person name="Riley R."/>
            <person name="Ohm R."/>
            <person name="LaButti K."/>
            <person name="Andreopoulos B."/>
            <person name="Pangilinan J."/>
            <person name="Nolan M."/>
            <person name="Tritt A."/>
            <person name="Clum A."/>
            <person name="Lipzen A."/>
            <person name="Daum C."/>
            <person name="Barry K."/>
            <person name="Grigoriev I.V."/>
            <person name="Vilgalys R."/>
        </authorList>
    </citation>
    <scope>NUCLEOTIDE SEQUENCE</scope>
    <source>
        <strain evidence="1">PMI_201</strain>
    </source>
</reference>
<dbReference type="SUPFAM" id="SSF51905">
    <property type="entry name" value="FAD/NAD(P)-binding domain"/>
    <property type="match status" value="1"/>
</dbReference>
<sequence>MGGLNGSFDNLPQGSDSLDYDVLIIGEGLVGIYTLMPMSKLGLRARVIERGSGVGGVCQSEPTVYISTTISAPPPTMDDN</sequence>
<proteinExistence type="predicted"/>
<comment type="caution">
    <text evidence="1">The sequence shown here is derived from an EMBL/GenBank/DDBJ whole genome shotgun (WGS) entry which is preliminary data.</text>
</comment>
<protein>
    <submittedName>
        <fullName evidence="1">Uncharacterized protein</fullName>
    </submittedName>
</protein>
<gene>
    <name evidence="1" type="ORF">BGW36DRAFT_428093</name>
</gene>
<dbReference type="Gene3D" id="3.50.50.60">
    <property type="entry name" value="FAD/NAD(P)-binding domain"/>
    <property type="match status" value="1"/>
</dbReference>
<dbReference type="InterPro" id="IPR036188">
    <property type="entry name" value="FAD/NAD-bd_sf"/>
</dbReference>
<accession>A0AAD4KNP8</accession>
<evidence type="ECO:0000313" key="1">
    <source>
        <dbReference type="EMBL" id="KAH8696069.1"/>
    </source>
</evidence>
<organism evidence="1 2">
    <name type="scientific">Talaromyces proteolyticus</name>
    <dbReference type="NCBI Taxonomy" id="1131652"/>
    <lineage>
        <taxon>Eukaryota</taxon>
        <taxon>Fungi</taxon>
        <taxon>Dikarya</taxon>
        <taxon>Ascomycota</taxon>
        <taxon>Pezizomycotina</taxon>
        <taxon>Eurotiomycetes</taxon>
        <taxon>Eurotiomycetidae</taxon>
        <taxon>Eurotiales</taxon>
        <taxon>Trichocomaceae</taxon>
        <taxon>Talaromyces</taxon>
        <taxon>Talaromyces sect. Bacilispori</taxon>
    </lineage>
</organism>
<keyword evidence="2" id="KW-1185">Reference proteome</keyword>
<dbReference type="AlphaFoldDB" id="A0AAD4KNP8"/>
<evidence type="ECO:0000313" key="2">
    <source>
        <dbReference type="Proteomes" id="UP001201262"/>
    </source>
</evidence>
<dbReference type="GeneID" id="70250788"/>
<dbReference type="EMBL" id="JAJTJA010000007">
    <property type="protein sequence ID" value="KAH8696069.1"/>
    <property type="molecule type" value="Genomic_DNA"/>
</dbReference>